<gene>
    <name evidence="1" type="ORF">AWRI4233_LOCUS5750</name>
</gene>
<comment type="caution">
    <text evidence="1">The sequence shown here is derived from an EMBL/GenBank/DDBJ whole genome shotgun (WGS) entry which is preliminary data.</text>
</comment>
<dbReference type="OrthoDB" id="5238236at2759"/>
<sequence>MHLTFDYLRLHRSCWTLLRSAKDACADSLRQTFGSDYLEGENQLPFIVGYLFMCAFTADKVGKGDGSTTRGKVFLEAAGAIDVMIETGEGAVCAKMMEEYYNYAVDWDDFEDDEDSTPV</sequence>
<dbReference type="AlphaFoldDB" id="A0A9N8PIL9"/>
<evidence type="ECO:0000313" key="2">
    <source>
        <dbReference type="Proteomes" id="UP000714618"/>
    </source>
</evidence>
<dbReference type="PANTHER" id="PTHR38795">
    <property type="entry name" value="DUF6604 DOMAIN-CONTAINING PROTEIN"/>
    <property type="match status" value="1"/>
</dbReference>
<proteinExistence type="predicted"/>
<dbReference type="Proteomes" id="UP000714618">
    <property type="component" value="Unassembled WGS sequence"/>
</dbReference>
<protein>
    <submittedName>
        <fullName evidence="1">Uncharacterized protein</fullName>
    </submittedName>
</protein>
<name>A0A9N8PIL9_9PEZI</name>
<evidence type="ECO:0000313" key="1">
    <source>
        <dbReference type="EMBL" id="CAD0096495.1"/>
    </source>
</evidence>
<dbReference type="EMBL" id="CAIJEO010000007">
    <property type="protein sequence ID" value="CAD0096495.1"/>
    <property type="molecule type" value="Genomic_DNA"/>
</dbReference>
<dbReference type="PANTHER" id="PTHR38795:SF1">
    <property type="entry name" value="DUF6604 DOMAIN-CONTAINING PROTEIN"/>
    <property type="match status" value="1"/>
</dbReference>
<keyword evidence="2" id="KW-1185">Reference proteome</keyword>
<organism evidence="1 2">
    <name type="scientific">Aureobasidium mustum</name>
    <dbReference type="NCBI Taxonomy" id="2773714"/>
    <lineage>
        <taxon>Eukaryota</taxon>
        <taxon>Fungi</taxon>
        <taxon>Dikarya</taxon>
        <taxon>Ascomycota</taxon>
        <taxon>Pezizomycotina</taxon>
        <taxon>Dothideomycetes</taxon>
        <taxon>Dothideomycetidae</taxon>
        <taxon>Dothideales</taxon>
        <taxon>Saccotheciaceae</taxon>
        <taxon>Aureobasidium</taxon>
    </lineage>
</organism>
<accession>A0A9N8PIL9</accession>
<reference evidence="1" key="1">
    <citation type="submission" date="2020-06" db="EMBL/GenBank/DDBJ databases">
        <authorList>
            <person name="Onetto C."/>
        </authorList>
    </citation>
    <scope>NUCLEOTIDE SEQUENCE</scope>
</reference>